<accession>A0ACD1AF03</accession>
<dbReference type="Proteomes" id="UP000594014">
    <property type="component" value="Chromosome"/>
</dbReference>
<evidence type="ECO:0000313" key="2">
    <source>
        <dbReference type="Proteomes" id="UP000594014"/>
    </source>
</evidence>
<protein>
    <submittedName>
        <fullName evidence="1">Uncharacterized protein</fullName>
    </submittedName>
</protein>
<organism evidence="1 2">
    <name type="scientific">Anoxybacterium hadale</name>
    <dbReference type="NCBI Taxonomy" id="3408580"/>
    <lineage>
        <taxon>Bacteria</taxon>
        <taxon>Bacillati</taxon>
        <taxon>Bacillota</taxon>
        <taxon>Clostridia</taxon>
        <taxon>Peptostreptococcales</taxon>
        <taxon>Anaerovoracaceae</taxon>
        <taxon>Anoxybacterium</taxon>
    </lineage>
</organism>
<gene>
    <name evidence="1" type="ORF">FRZ06_17375</name>
</gene>
<proteinExistence type="predicted"/>
<dbReference type="EMBL" id="CP042469">
    <property type="protein sequence ID" value="QOX64990.1"/>
    <property type="molecule type" value="Genomic_DNA"/>
</dbReference>
<sequence length="223" mass="24891">MEQTLATRNRNKIGFWYTLPAIVLLILFFWPAGIYCYSRRMKMGVTAAASAANVGITFGILNLLMGVLMFTVKSADRSLDIGTSLYFLIPGLFLFLTGINAKRFKANFVKYERWIEQEGLTSIDGLASVVGKTYTKTRSDLQKMIKKGAIRDAFIDDEARELVFVETVEEKAVKTTPVVHVSSKGRIVPQEEEKNVRCPSCGANNKVIPGRKVECEYCGTVLN</sequence>
<evidence type="ECO:0000313" key="1">
    <source>
        <dbReference type="EMBL" id="QOX64990.1"/>
    </source>
</evidence>
<name>A0ACD1AF03_9FIRM</name>
<reference evidence="1" key="1">
    <citation type="submission" date="2019-08" db="EMBL/GenBank/DDBJ databases">
        <title>Genome sequence of Clostridiales bacterium MT110.</title>
        <authorList>
            <person name="Cao J."/>
        </authorList>
    </citation>
    <scope>NUCLEOTIDE SEQUENCE</scope>
    <source>
        <strain evidence="1">MT110</strain>
    </source>
</reference>
<keyword evidence="2" id="KW-1185">Reference proteome</keyword>